<proteinExistence type="predicted"/>
<feature type="region of interest" description="Disordered" evidence="4">
    <location>
        <begin position="571"/>
        <end position="590"/>
    </location>
</feature>
<dbReference type="KEGG" id="dwi:6642226"/>
<dbReference type="InterPro" id="IPR051458">
    <property type="entry name" value="Cyt/Met_Dipeptidase"/>
</dbReference>
<dbReference type="InParanoid" id="B4MVL2"/>
<evidence type="ECO:0000313" key="6">
    <source>
        <dbReference type="Proteomes" id="UP000007798"/>
    </source>
</evidence>
<keyword evidence="3 5" id="KW-0378">Hydrolase</keyword>
<organism evidence="5 6">
    <name type="scientific">Drosophila willistoni</name>
    <name type="common">Fruit fly</name>
    <dbReference type="NCBI Taxonomy" id="7260"/>
    <lineage>
        <taxon>Eukaryota</taxon>
        <taxon>Metazoa</taxon>
        <taxon>Ecdysozoa</taxon>
        <taxon>Arthropoda</taxon>
        <taxon>Hexapoda</taxon>
        <taxon>Insecta</taxon>
        <taxon>Pterygota</taxon>
        <taxon>Neoptera</taxon>
        <taxon>Endopterygota</taxon>
        <taxon>Diptera</taxon>
        <taxon>Brachycera</taxon>
        <taxon>Muscomorpha</taxon>
        <taxon>Ephydroidea</taxon>
        <taxon>Drosophilidae</taxon>
        <taxon>Drosophila</taxon>
        <taxon>Sophophora</taxon>
    </lineage>
</organism>
<keyword evidence="6" id="KW-1185">Reference proteome</keyword>
<dbReference type="Gene3D" id="3.40.630.10">
    <property type="entry name" value="Zn peptidases"/>
    <property type="match status" value="1"/>
</dbReference>
<dbReference type="AlphaFoldDB" id="B4MVL2"/>
<evidence type="ECO:0000256" key="4">
    <source>
        <dbReference type="SAM" id="MobiDB-lite"/>
    </source>
</evidence>
<dbReference type="OMA" id="CSLTGWA"/>
<dbReference type="OrthoDB" id="7832001at2759"/>
<evidence type="ECO:0000256" key="1">
    <source>
        <dbReference type="ARBA" id="ARBA00022670"/>
    </source>
</evidence>
<evidence type="ECO:0000313" key="5">
    <source>
        <dbReference type="EMBL" id="EDW75732.1"/>
    </source>
</evidence>
<name>B4MVL2_DROWI</name>
<keyword evidence="2" id="KW-0479">Metal-binding</keyword>
<dbReference type="GO" id="GO:0046872">
    <property type="term" value="F:metal ion binding"/>
    <property type="evidence" value="ECO:0007669"/>
    <property type="project" value="UniProtKB-KW"/>
</dbReference>
<accession>B4MVL2</accession>
<dbReference type="GO" id="GO:0006508">
    <property type="term" value="P:proteolysis"/>
    <property type="evidence" value="ECO:0007669"/>
    <property type="project" value="UniProtKB-KW"/>
</dbReference>
<dbReference type="SUPFAM" id="SSF53187">
    <property type="entry name" value="Zn-dependent exopeptidases"/>
    <property type="match status" value="1"/>
</dbReference>
<sequence length="590" mass="67679">MGDDSQLEPPPACHCTNCKMHLRKPVERSSFLMLRKLRQVLTAIDHTTDQIFEELEDYVARKTISSDVDYMPECLNALDMVRGRLEKMKFYVNDYTINLGRSVCSSDPLQKVLFADYFSSPTKNTLLIYTYLDVPKAKIRDGWLSDPFELRASDGLLYGRGVSTGKGMTVCWLNAIECWLKEHQDLPINVKIIVETLHEMGSTGLQQYMDIKKEFFLDVDVIVFGNNSWINDESPVLSCSLAGWATFGMELCGGDKHLEGLAGGLVYEPMIDVCQLMDSLVDNRQELRISQINQMVKPLSHHEWELLETASFSEYDYKEKLGIRRLRYELGKAELLQQRWCHSNITMHGIENCFSRPGSSTMLPMTVMAKFTIKLVPDQVVQQVHAHVEDYLYSKHEELKMGTTLRTYVLDSCDSFSWPFDNRFTKSTIRAIENVFHFRPELTSGIVTCLPIASLFRKHVNKPIILLPYTQRMDCSDVINESIPAQCFVNYVKTCASLMHELSMLSAKCKCDLIYEYCNRRGNAEILEAARSTMGPSGTRKNIILQIPKLSQSNDKRRDETENPLKKFLCMPFRRKKKDQETPGGSNERF</sequence>
<evidence type="ECO:0000256" key="3">
    <source>
        <dbReference type="ARBA" id="ARBA00022801"/>
    </source>
</evidence>
<dbReference type="eggNOG" id="KOG2276">
    <property type="taxonomic scope" value="Eukaryota"/>
</dbReference>
<dbReference type="PANTHER" id="PTHR43270:SF4">
    <property type="entry name" value="CARNOSINE DIPEPTIDASE 2, ISOFORM A"/>
    <property type="match status" value="1"/>
</dbReference>
<dbReference type="Pfam" id="PF01546">
    <property type="entry name" value="Peptidase_M20"/>
    <property type="match status" value="1"/>
</dbReference>
<dbReference type="GO" id="GO:0008233">
    <property type="term" value="F:peptidase activity"/>
    <property type="evidence" value="ECO:0007669"/>
    <property type="project" value="UniProtKB-KW"/>
</dbReference>
<dbReference type="PANTHER" id="PTHR43270">
    <property type="entry name" value="BETA-ALA-HIS DIPEPTIDASE"/>
    <property type="match status" value="1"/>
</dbReference>
<evidence type="ECO:0000256" key="2">
    <source>
        <dbReference type="ARBA" id="ARBA00022723"/>
    </source>
</evidence>
<gene>
    <name evidence="5" type="primary">Dwil\GK15097</name>
    <name evidence="5" type="ORF">Dwil_GK15097</name>
</gene>
<dbReference type="PhylomeDB" id="B4MVL2"/>
<dbReference type="EC" id="3.-.-.-" evidence="5"/>
<protein>
    <submittedName>
        <fullName evidence="5">Uncharacterized protein</fullName>
        <ecNumber evidence="5">3.-.-.-</ecNumber>
    </submittedName>
</protein>
<reference evidence="5 6" key="1">
    <citation type="journal article" date="2007" name="Nature">
        <title>Evolution of genes and genomes on the Drosophila phylogeny.</title>
        <authorList>
            <consortium name="Drosophila 12 Genomes Consortium"/>
            <person name="Clark A.G."/>
            <person name="Eisen M.B."/>
            <person name="Smith D.R."/>
            <person name="Bergman C.M."/>
            <person name="Oliver B."/>
            <person name="Markow T.A."/>
            <person name="Kaufman T.C."/>
            <person name="Kellis M."/>
            <person name="Gelbart W."/>
            <person name="Iyer V.N."/>
            <person name="Pollard D.A."/>
            <person name="Sackton T.B."/>
            <person name="Larracuente A.M."/>
            <person name="Singh N.D."/>
            <person name="Abad J.P."/>
            <person name="Abt D.N."/>
            <person name="Adryan B."/>
            <person name="Aguade M."/>
            <person name="Akashi H."/>
            <person name="Anderson W.W."/>
            <person name="Aquadro C.F."/>
            <person name="Ardell D.H."/>
            <person name="Arguello R."/>
            <person name="Artieri C.G."/>
            <person name="Barbash D.A."/>
            <person name="Barker D."/>
            <person name="Barsanti P."/>
            <person name="Batterham P."/>
            <person name="Batzoglou S."/>
            <person name="Begun D."/>
            <person name="Bhutkar A."/>
            <person name="Blanco E."/>
            <person name="Bosak S.A."/>
            <person name="Bradley R.K."/>
            <person name="Brand A.D."/>
            <person name="Brent M.R."/>
            <person name="Brooks A.N."/>
            <person name="Brown R.H."/>
            <person name="Butlin R.K."/>
            <person name="Caggese C."/>
            <person name="Calvi B.R."/>
            <person name="Bernardo de Carvalho A."/>
            <person name="Caspi A."/>
            <person name="Castrezana S."/>
            <person name="Celniker S.E."/>
            <person name="Chang J.L."/>
            <person name="Chapple C."/>
            <person name="Chatterji S."/>
            <person name="Chinwalla A."/>
            <person name="Civetta A."/>
            <person name="Clifton S.W."/>
            <person name="Comeron J.M."/>
            <person name="Costello J.C."/>
            <person name="Coyne J.A."/>
            <person name="Daub J."/>
            <person name="David R.G."/>
            <person name="Delcher A.L."/>
            <person name="Delehaunty K."/>
            <person name="Do C.B."/>
            <person name="Ebling H."/>
            <person name="Edwards K."/>
            <person name="Eickbush T."/>
            <person name="Evans J.D."/>
            <person name="Filipski A."/>
            <person name="Findeiss S."/>
            <person name="Freyhult E."/>
            <person name="Fulton L."/>
            <person name="Fulton R."/>
            <person name="Garcia A.C."/>
            <person name="Gardiner A."/>
            <person name="Garfield D.A."/>
            <person name="Garvin B.E."/>
            <person name="Gibson G."/>
            <person name="Gilbert D."/>
            <person name="Gnerre S."/>
            <person name="Godfrey J."/>
            <person name="Good R."/>
            <person name="Gotea V."/>
            <person name="Gravely B."/>
            <person name="Greenberg A.J."/>
            <person name="Griffiths-Jones S."/>
            <person name="Gross S."/>
            <person name="Guigo R."/>
            <person name="Gustafson E.A."/>
            <person name="Haerty W."/>
            <person name="Hahn M.W."/>
            <person name="Halligan D.L."/>
            <person name="Halpern A.L."/>
            <person name="Halter G.M."/>
            <person name="Han M.V."/>
            <person name="Heger A."/>
            <person name="Hillier L."/>
            <person name="Hinrichs A.S."/>
            <person name="Holmes I."/>
            <person name="Hoskins R.A."/>
            <person name="Hubisz M.J."/>
            <person name="Hultmark D."/>
            <person name="Huntley M.A."/>
            <person name="Jaffe D.B."/>
            <person name="Jagadeeshan S."/>
            <person name="Jeck W.R."/>
            <person name="Johnson J."/>
            <person name="Jones C.D."/>
            <person name="Jordan W.C."/>
            <person name="Karpen G.H."/>
            <person name="Kataoka E."/>
            <person name="Keightley P.D."/>
            <person name="Kheradpour P."/>
            <person name="Kirkness E.F."/>
            <person name="Koerich L.B."/>
            <person name="Kristiansen K."/>
            <person name="Kudrna D."/>
            <person name="Kulathinal R.J."/>
            <person name="Kumar S."/>
            <person name="Kwok R."/>
            <person name="Lander E."/>
            <person name="Langley C.H."/>
            <person name="Lapoint R."/>
            <person name="Lazzaro B.P."/>
            <person name="Lee S.J."/>
            <person name="Levesque L."/>
            <person name="Li R."/>
            <person name="Lin C.F."/>
            <person name="Lin M.F."/>
            <person name="Lindblad-Toh K."/>
            <person name="Llopart A."/>
            <person name="Long M."/>
            <person name="Low L."/>
            <person name="Lozovsky E."/>
            <person name="Lu J."/>
            <person name="Luo M."/>
            <person name="Machado C.A."/>
            <person name="Makalowski W."/>
            <person name="Marzo M."/>
            <person name="Matsuda M."/>
            <person name="Matzkin L."/>
            <person name="McAllister B."/>
            <person name="McBride C.S."/>
            <person name="McKernan B."/>
            <person name="McKernan K."/>
            <person name="Mendez-Lago M."/>
            <person name="Minx P."/>
            <person name="Mollenhauer M.U."/>
            <person name="Montooth K."/>
            <person name="Mount S.M."/>
            <person name="Mu X."/>
            <person name="Myers E."/>
            <person name="Negre B."/>
            <person name="Newfeld S."/>
            <person name="Nielsen R."/>
            <person name="Noor M.A."/>
            <person name="O'Grady P."/>
            <person name="Pachter L."/>
            <person name="Papaceit M."/>
            <person name="Parisi M.J."/>
            <person name="Parisi M."/>
            <person name="Parts L."/>
            <person name="Pedersen J.S."/>
            <person name="Pesole G."/>
            <person name="Phillippy A.M."/>
            <person name="Ponting C.P."/>
            <person name="Pop M."/>
            <person name="Porcelli D."/>
            <person name="Powell J.R."/>
            <person name="Prohaska S."/>
            <person name="Pruitt K."/>
            <person name="Puig M."/>
            <person name="Quesneville H."/>
            <person name="Ram K.R."/>
            <person name="Rand D."/>
            <person name="Rasmussen M.D."/>
            <person name="Reed L.K."/>
            <person name="Reenan R."/>
            <person name="Reily A."/>
            <person name="Remington K.A."/>
            <person name="Rieger T.T."/>
            <person name="Ritchie M.G."/>
            <person name="Robin C."/>
            <person name="Rogers Y.H."/>
            <person name="Rohde C."/>
            <person name="Rozas J."/>
            <person name="Rubenfield M.J."/>
            <person name="Ruiz A."/>
            <person name="Russo S."/>
            <person name="Salzberg S.L."/>
            <person name="Sanchez-Gracia A."/>
            <person name="Saranga D.J."/>
            <person name="Sato H."/>
            <person name="Schaeffer S.W."/>
            <person name="Schatz M.C."/>
            <person name="Schlenke T."/>
            <person name="Schwartz R."/>
            <person name="Segarra C."/>
            <person name="Singh R.S."/>
            <person name="Sirot L."/>
            <person name="Sirota M."/>
            <person name="Sisneros N.B."/>
            <person name="Smith C.D."/>
            <person name="Smith T.F."/>
            <person name="Spieth J."/>
            <person name="Stage D.E."/>
            <person name="Stark A."/>
            <person name="Stephan W."/>
            <person name="Strausberg R.L."/>
            <person name="Strempel S."/>
            <person name="Sturgill D."/>
            <person name="Sutton G."/>
            <person name="Sutton G.G."/>
            <person name="Tao W."/>
            <person name="Teichmann S."/>
            <person name="Tobari Y.N."/>
            <person name="Tomimura Y."/>
            <person name="Tsolas J.M."/>
            <person name="Valente V.L."/>
            <person name="Venter E."/>
            <person name="Venter J.C."/>
            <person name="Vicario S."/>
            <person name="Vieira F.G."/>
            <person name="Vilella A.J."/>
            <person name="Villasante A."/>
            <person name="Walenz B."/>
            <person name="Wang J."/>
            <person name="Wasserman M."/>
            <person name="Watts T."/>
            <person name="Wilson D."/>
            <person name="Wilson R.K."/>
            <person name="Wing R.A."/>
            <person name="Wolfner M.F."/>
            <person name="Wong A."/>
            <person name="Wong G.K."/>
            <person name="Wu C.I."/>
            <person name="Wu G."/>
            <person name="Yamamoto D."/>
            <person name="Yang H.P."/>
            <person name="Yang S.P."/>
            <person name="Yorke J.A."/>
            <person name="Yoshida K."/>
            <person name="Zdobnov E."/>
            <person name="Zhang P."/>
            <person name="Zhang Y."/>
            <person name="Zimin A.V."/>
            <person name="Baldwin J."/>
            <person name="Abdouelleil A."/>
            <person name="Abdulkadir J."/>
            <person name="Abebe A."/>
            <person name="Abera B."/>
            <person name="Abreu J."/>
            <person name="Acer S.C."/>
            <person name="Aftuck L."/>
            <person name="Alexander A."/>
            <person name="An P."/>
            <person name="Anderson E."/>
            <person name="Anderson S."/>
            <person name="Arachi H."/>
            <person name="Azer M."/>
            <person name="Bachantsang P."/>
            <person name="Barry A."/>
            <person name="Bayul T."/>
            <person name="Berlin A."/>
            <person name="Bessette D."/>
            <person name="Bloom T."/>
            <person name="Blye J."/>
            <person name="Boguslavskiy L."/>
            <person name="Bonnet C."/>
            <person name="Boukhgalter B."/>
            <person name="Bourzgui I."/>
            <person name="Brown A."/>
            <person name="Cahill P."/>
            <person name="Channer S."/>
            <person name="Cheshatsang Y."/>
            <person name="Chuda L."/>
            <person name="Citroen M."/>
            <person name="Collymore A."/>
            <person name="Cooke P."/>
            <person name="Costello M."/>
            <person name="D'Aco K."/>
            <person name="Daza R."/>
            <person name="De Haan G."/>
            <person name="DeGray S."/>
            <person name="DeMaso C."/>
            <person name="Dhargay N."/>
            <person name="Dooley K."/>
            <person name="Dooley E."/>
            <person name="Doricent M."/>
            <person name="Dorje P."/>
            <person name="Dorjee K."/>
            <person name="Dupes A."/>
            <person name="Elong R."/>
            <person name="Falk J."/>
            <person name="Farina A."/>
            <person name="Faro S."/>
            <person name="Ferguson D."/>
            <person name="Fisher S."/>
            <person name="Foley C.D."/>
            <person name="Franke A."/>
            <person name="Friedrich D."/>
            <person name="Gadbois L."/>
            <person name="Gearin G."/>
            <person name="Gearin C.R."/>
            <person name="Giannoukos G."/>
            <person name="Goode T."/>
            <person name="Graham J."/>
            <person name="Grandbois E."/>
            <person name="Grewal S."/>
            <person name="Gyaltsen K."/>
            <person name="Hafez N."/>
            <person name="Hagos B."/>
            <person name="Hall J."/>
            <person name="Henson C."/>
            <person name="Hollinger A."/>
            <person name="Honan T."/>
            <person name="Huard M.D."/>
            <person name="Hughes L."/>
            <person name="Hurhula B."/>
            <person name="Husby M.E."/>
            <person name="Kamat A."/>
            <person name="Kanga B."/>
            <person name="Kashin S."/>
            <person name="Khazanovich D."/>
            <person name="Kisner P."/>
            <person name="Lance K."/>
            <person name="Lara M."/>
            <person name="Lee W."/>
            <person name="Lennon N."/>
            <person name="Letendre F."/>
            <person name="LeVine R."/>
            <person name="Lipovsky A."/>
            <person name="Liu X."/>
            <person name="Liu J."/>
            <person name="Liu S."/>
            <person name="Lokyitsang T."/>
            <person name="Lokyitsang Y."/>
            <person name="Lubonja R."/>
            <person name="Lui A."/>
            <person name="MacDonald P."/>
            <person name="Magnisalis V."/>
            <person name="Maru K."/>
            <person name="Matthews C."/>
            <person name="McCusker W."/>
            <person name="McDonough S."/>
            <person name="Mehta T."/>
            <person name="Meldrim J."/>
            <person name="Meneus L."/>
            <person name="Mihai O."/>
            <person name="Mihalev A."/>
            <person name="Mihova T."/>
            <person name="Mittelman R."/>
            <person name="Mlenga V."/>
            <person name="Montmayeur A."/>
            <person name="Mulrain L."/>
            <person name="Navidi A."/>
            <person name="Naylor J."/>
            <person name="Negash T."/>
            <person name="Nguyen T."/>
            <person name="Nguyen N."/>
            <person name="Nicol R."/>
            <person name="Norbu C."/>
            <person name="Norbu N."/>
            <person name="Novod N."/>
            <person name="O'Neill B."/>
            <person name="Osman S."/>
            <person name="Markiewicz E."/>
            <person name="Oyono O.L."/>
            <person name="Patti C."/>
            <person name="Phunkhang P."/>
            <person name="Pierre F."/>
            <person name="Priest M."/>
            <person name="Raghuraman S."/>
            <person name="Rege F."/>
            <person name="Reyes R."/>
            <person name="Rise C."/>
            <person name="Rogov P."/>
            <person name="Ross K."/>
            <person name="Ryan E."/>
            <person name="Settipalli S."/>
            <person name="Shea T."/>
            <person name="Sherpa N."/>
            <person name="Shi L."/>
            <person name="Shih D."/>
            <person name="Sparrow T."/>
            <person name="Spaulding J."/>
            <person name="Stalker J."/>
            <person name="Stange-Thomann N."/>
            <person name="Stavropoulos S."/>
            <person name="Stone C."/>
            <person name="Strader C."/>
            <person name="Tesfaye S."/>
            <person name="Thomson T."/>
            <person name="Thoulutsang Y."/>
            <person name="Thoulutsang D."/>
            <person name="Topham K."/>
            <person name="Topping I."/>
            <person name="Tsamla T."/>
            <person name="Vassiliev H."/>
            <person name="Vo A."/>
            <person name="Wangchuk T."/>
            <person name="Wangdi T."/>
            <person name="Weiand M."/>
            <person name="Wilkinson J."/>
            <person name="Wilson A."/>
            <person name="Yadav S."/>
            <person name="Young G."/>
            <person name="Yu Q."/>
            <person name="Zembek L."/>
            <person name="Zhong D."/>
            <person name="Zimmer A."/>
            <person name="Zwirko Z."/>
            <person name="Jaffe D.B."/>
            <person name="Alvarez P."/>
            <person name="Brockman W."/>
            <person name="Butler J."/>
            <person name="Chin C."/>
            <person name="Gnerre S."/>
            <person name="Grabherr M."/>
            <person name="Kleber M."/>
            <person name="Mauceli E."/>
            <person name="MacCallum I."/>
        </authorList>
    </citation>
    <scope>NUCLEOTIDE SEQUENCE [LARGE SCALE GENOMIC DNA]</scope>
    <source>
        <strain evidence="6">Tucson 14030-0811.24</strain>
    </source>
</reference>
<dbReference type="SMR" id="B4MVL2"/>
<dbReference type="CDD" id="cd05676">
    <property type="entry name" value="M20_dipept_like_CNDP"/>
    <property type="match status" value="1"/>
</dbReference>
<dbReference type="STRING" id="7260.B4MVL2"/>
<keyword evidence="1" id="KW-0645">Protease</keyword>
<dbReference type="Gene3D" id="3.30.70.360">
    <property type="match status" value="1"/>
</dbReference>
<dbReference type="Proteomes" id="UP000007798">
    <property type="component" value="Unassembled WGS sequence"/>
</dbReference>
<dbReference type="EMBL" id="CH963857">
    <property type="protein sequence ID" value="EDW75732.1"/>
    <property type="molecule type" value="Genomic_DNA"/>
</dbReference>
<dbReference type="InterPro" id="IPR002933">
    <property type="entry name" value="Peptidase_M20"/>
</dbReference>
<dbReference type="HOGENOM" id="CLU_029469_3_1_1"/>